<proteinExistence type="predicted"/>
<dbReference type="GO" id="GO:0016491">
    <property type="term" value="F:oxidoreductase activity"/>
    <property type="evidence" value="ECO:0007669"/>
    <property type="project" value="UniProtKB-KW"/>
</dbReference>
<comment type="caution">
    <text evidence="4">The sequence shown here is derived from an EMBL/GenBank/DDBJ whole genome shotgun (WGS) entry which is preliminary data.</text>
</comment>
<protein>
    <submittedName>
        <fullName evidence="4">NAD(P)/FAD-dependent oxidoreductase</fullName>
    </submittedName>
</protein>
<dbReference type="PRINTS" id="PR00368">
    <property type="entry name" value="FADPNR"/>
</dbReference>
<dbReference type="PANTHER" id="PTHR48105">
    <property type="entry name" value="THIOREDOXIN REDUCTASE 1-RELATED-RELATED"/>
    <property type="match status" value="1"/>
</dbReference>
<dbReference type="InterPro" id="IPR036188">
    <property type="entry name" value="FAD/NAD-bd_sf"/>
</dbReference>
<dbReference type="RefSeq" id="WP_200789121.1">
    <property type="nucleotide sequence ID" value="NZ_JAEDAO010000001.1"/>
</dbReference>
<dbReference type="Pfam" id="PF07992">
    <property type="entry name" value="Pyr_redox_2"/>
    <property type="match status" value="1"/>
</dbReference>
<dbReference type="SUPFAM" id="SSF51905">
    <property type="entry name" value="FAD/NAD(P)-binding domain"/>
    <property type="match status" value="2"/>
</dbReference>
<organism evidence="4 5">
    <name type="scientific">Ramlibacter algicola</name>
    <dbReference type="NCBI Taxonomy" id="2795217"/>
    <lineage>
        <taxon>Bacteria</taxon>
        <taxon>Pseudomonadati</taxon>
        <taxon>Pseudomonadota</taxon>
        <taxon>Betaproteobacteria</taxon>
        <taxon>Burkholderiales</taxon>
        <taxon>Comamonadaceae</taxon>
        <taxon>Ramlibacter</taxon>
    </lineage>
</organism>
<gene>
    <name evidence="4" type="ORF">I8E28_16060</name>
</gene>
<accession>A0A934UT31</accession>
<keyword evidence="5" id="KW-1185">Reference proteome</keyword>
<dbReference type="EMBL" id="JAEDAO010000001">
    <property type="protein sequence ID" value="MBK0394117.1"/>
    <property type="molecule type" value="Genomic_DNA"/>
</dbReference>
<evidence type="ECO:0000313" key="5">
    <source>
        <dbReference type="Proteomes" id="UP000617041"/>
    </source>
</evidence>
<sequence length="300" mass="31763">MADGVLDCLVIGAGPAGLTAGVYLARYRRGVLVADGGDSRAAWIPRTHNVPAFPDGIPGQELLALLRRHAARYEVPVEKGRVQALRGSDGAFEADFNGRVVRARKVLLATGSADVVPDIPGVEAGLEAGNVRYCPVCDGFETRGQRVAVMGRELHGLRESLFVSGFDNRVTWLSLGTQALVAREDLARLRERGVLVADQRPLHVHVQPGEGVHVEMEDGRRLEFDVLYPALGLKHASGLATDLGAKAEADGQLVVDDHLQTTVAGLYAAGDVAAGLNQIAVAYGHSAIATTAIHNCLPPP</sequence>
<dbReference type="InterPro" id="IPR050097">
    <property type="entry name" value="Ferredoxin-NADP_redctase_2"/>
</dbReference>
<dbReference type="InterPro" id="IPR023753">
    <property type="entry name" value="FAD/NAD-binding_dom"/>
</dbReference>
<keyword evidence="2" id="KW-0560">Oxidoreductase</keyword>
<reference evidence="4" key="1">
    <citation type="submission" date="2020-12" db="EMBL/GenBank/DDBJ databases">
        <title>Ramlibacter sp. nov., isolated from a freshwater alga, Cryptomonas.</title>
        <authorList>
            <person name="Kim H.M."/>
            <person name="Jeon C.O."/>
        </authorList>
    </citation>
    <scope>NUCLEOTIDE SEQUENCE</scope>
    <source>
        <strain evidence="4">CrO1</strain>
    </source>
</reference>
<evidence type="ECO:0000313" key="4">
    <source>
        <dbReference type="EMBL" id="MBK0394117.1"/>
    </source>
</evidence>
<dbReference type="Gene3D" id="3.50.50.60">
    <property type="entry name" value="FAD/NAD(P)-binding domain"/>
    <property type="match status" value="2"/>
</dbReference>
<evidence type="ECO:0000256" key="1">
    <source>
        <dbReference type="ARBA" id="ARBA00022630"/>
    </source>
</evidence>
<dbReference type="AlphaFoldDB" id="A0A934UT31"/>
<dbReference type="Proteomes" id="UP000617041">
    <property type="component" value="Unassembled WGS sequence"/>
</dbReference>
<keyword evidence="1" id="KW-0285">Flavoprotein</keyword>
<feature type="domain" description="FAD/NAD(P)-binding" evidence="3">
    <location>
        <begin position="7"/>
        <end position="284"/>
    </location>
</feature>
<dbReference type="PRINTS" id="PR00469">
    <property type="entry name" value="PNDRDTASEII"/>
</dbReference>
<name>A0A934UT31_9BURK</name>
<evidence type="ECO:0000256" key="2">
    <source>
        <dbReference type="ARBA" id="ARBA00023002"/>
    </source>
</evidence>
<evidence type="ECO:0000259" key="3">
    <source>
        <dbReference type="Pfam" id="PF07992"/>
    </source>
</evidence>